<evidence type="ECO:0000313" key="1">
    <source>
        <dbReference type="EMBL" id="GAH20106.1"/>
    </source>
</evidence>
<protein>
    <submittedName>
        <fullName evidence="1">Uncharacterized protein</fullName>
    </submittedName>
</protein>
<comment type="caution">
    <text evidence="1">The sequence shown here is derived from an EMBL/GenBank/DDBJ whole genome shotgun (WGS) entry which is preliminary data.</text>
</comment>
<dbReference type="EMBL" id="BARU01004390">
    <property type="protein sequence ID" value="GAH20106.1"/>
    <property type="molecule type" value="Genomic_DNA"/>
</dbReference>
<feature type="non-terminal residue" evidence="1">
    <location>
        <position position="88"/>
    </location>
</feature>
<gene>
    <name evidence="1" type="ORF">S03H2_08860</name>
</gene>
<dbReference type="AlphaFoldDB" id="X1DGV9"/>
<organism evidence="1">
    <name type="scientific">marine sediment metagenome</name>
    <dbReference type="NCBI Taxonomy" id="412755"/>
    <lineage>
        <taxon>unclassified sequences</taxon>
        <taxon>metagenomes</taxon>
        <taxon>ecological metagenomes</taxon>
    </lineage>
</organism>
<proteinExistence type="predicted"/>
<reference evidence="1" key="1">
    <citation type="journal article" date="2014" name="Front. Microbiol.">
        <title>High frequency of phylogenetically diverse reductive dehalogenase-homologous genes in deep subseafloor sedimentary metagenomes.</title>
        <authorList>
            <person name="Kawai M."/>
            <person name="Futagami T."/>
            <person name="Toyoda A."/>
            <person name="Takaki Y."/>
            <person name="Nishi S."/>
            <person name="Hori S."/>
            <person name="Arai W."/>
            <person name="Tsubouchi T."/>
            <person name="Morono Y."/>
            <person name="Uchiyama I."/>
            <person name="Ito T."/>
            <person name="Fujiyama A."/>
            <person name="Inagaki F."/>
            <person name="Takami H."/>
        </authorList>
    </citation>
    <scope>NUCLEOTIDE SEQUENCE</scope>
    <source>
        <strain evidence="1">Expedition CK06-06</strain>
    </source>
</reference>
<accession>X1DGV9</accession>
<sequence length="88" mass="10261">MVKISKFGKDFLLLALRINKHIKGYVDFYFGPEKLRQIVDNESPTSPNKLLKDSITLIQELGEQGYDKERERYLEKLLTAMKTSIEIL</sequence>
<name>X1DGV9_9ZZZZ</name>